<reference evidence="2 3" key="1">
    <citation type="journal article" date="2013" name="Genome Announc.">
        <title>Draft Genome Sequence of an Alphaproteobacterium, Caenispirillum salinarum AK4(T), Isolated from a Solar Saltern.</title>
        <authorList>
            <person name="Khatri I."/>
            <person name="Singh A."/>
            <person name="Korpole S."/>
            <person name="Pinnaka A.K."/>
            <person name="Subramanian S."/>
        </authorList>
    </citation>
    <scope>NUCLEOTIDE SEQUENCE [LARGE SCALE GENOMIC DNA]</scope>
    <source>
        <strain evidence="2 3">AK4</strain>
    </source>
</reference>
<feature type="region of interest" description="Disordered" evidence="1">
    <location>
        <begin position="15"/>
        <end position="38"/>
    </location>
</feature>
<name>K9GQ08_9PROT</name>
<feature type="compositionally biased region" description="Basic and acidic residues" evidence="1">
    <location>
        <begin position="19"/>
        <end position="38"/>
    </location>
</feature>
<evidence type="ECO:0000256" key="1">
    <source>
        <dbReference type="SAM" id="MobiDB-lite"/>
    </source>
</evidence>
<protein>
    <submittedName>
        <fullName evidence="2">Uncharacterized protein</fullName>
    </submittedName>
</protein>
<dbReference type="Proteomes" id="UP000009881">
    <property type="component" value="Unassembled WGS sequence"/>
</dbReference>
<comment type="caution">
    <text evidence="2">The sequence shown here is derived from an EMBL/GenBank/DDBJ whole genome shotgun (WGS) entry which is preliminary data.</text>
</comment>
<keyword evidence="3" id="KW-1185">Reference proteome</keyword>
<evidence type="ECO:0000313" key="3">
    <source>
        <dbReference type="Proteomes" id="UP000009881"/>
    </source>
</evidence>
<organism evidence="2 3">
    <name type="scientific">Caenispirillum salinarum AK4</name>
    <dbReference type="NCBI Taxonomy" id="1238182"/>
    <lineage>
        <taxon>Bacteria</taxon>
        <taxon>Pseudomonadati</taxon>
        <taxon>Pseudomonadota</taxon>
        <taxon>Alphaproteobacteria</taxon>
        <taxon>Rhodospirillales</taxon>
        <taxon>Novispirillaceae</taxon>
        <taxon>Caenispirillum</taxon>
    </lineage>
</organism>
<dbReference type="EMBL" id="ANHY01000017">
    <property type="protein sequence ID" value="EKV28045.1"/>
    <property type="molecule type" value="Genomic_DNA"/>
</dbReference>
<gene>
    <name evidence="2" type="ORF">C882_1046</name>
</gene>
<proteinExistence type="predicted"/>
<dbReference type="AlphaFoldDB" id="K9GQ08"/>
<sequence>MQKIIKTDHQFLPRQRPQVRRDKAGMEKTCDQRRMTGC</sequence>
<accession>K9GQ08</accession>
<evidence type="ECO:0000313" key="2">
    <source>
        <dbReference type="EMBL" id="EKV28045.1"/>
    </source>
</evidence>